<name>A0ABR0ES79_ZASCE</name>
<gene>
    <name evidence="2" type="ORF">PRZ48_005288</name>
</gene>
<keyword evidence="3" id="KW-1185">Reference proteome</keyword>
<protein>
    <submittedName>
        <fullName evidence="2">Uncharacterized protein</fullName>
    </submittedName>
</protein>
<feature type="region of interest" description="Disordered" evidence="1">
    <location>
        <begin position="65"/>
        <end position="106"/>
    </location>
</feature>
<proteinExistence type="predicted"/>
<dbReference type="Proteomes" id="UP001305779">
    <property type="component" value="Unassembled WGS sequence"/>
</dbReference>
<evidence type="ECO:0000256" key="1">
    <source>
        <dbReference type="SAM" id="MobiDB-lite"/>
    </source>
</evidence>
<feature type="compositionally biased region" description="Basic and acidic residues" evidence="1">
    <location>
        <begin position="93"/>
        <end position="106"/>
    </location>
</feature>
<sequence length="106" mass="11625">MPKVDWDGAMNQRILMAVLAAQSLEVRSISEMWYALYGKEDIPQPTNQALCKQLQVLKKVAKDRAAGLCPGSPNAKVSKPKGRRQGKGQAAVKAEKASDDSERDEK</sequence>
<evidence type="ECO:0000313" key="2">
    <source>
        <dbReference type="EMBL" id="KAK4504372.1"/>
    </source>
</evidence>
<dbReference type="EMBL" id="JAXOVC010000003">
    <property type="protein sequence ID" value="KAK4504372.1"/>
    <property type="molecule type" value="Genomic_DNA"/>
</dbReference>
<reference evidence="2 3" key="1">
    <citation type="journal article" date="2023" name="G3 (Bethesda)">
        <title>A chromosome-level genome assembly of Zasmidium syzygii isolated from banana leaves.</title>
        <authorList>
            <person name="van Westerhoven A.C."/>
            <person name="Mehrabi R."/>
            <person name="Talebi R."/>
            <person name="Steentjes M.B.F."/>
            <person name="Corcolon B."/>
            <person name="Chong P.A."/>
            <person name="Kema G.H.J."/>
            <person name="Seidl M.F."/>
        </authorList>
    </citation>
    <scope>NUCLEOTIDE SEQUENCE [LARGE SCALE GENOMIC DNA]</scope>
    <source>
        <strain evidence="2 3">P124</strain>
    </source>
</reference>
<organism evidence="2 3">
    <name type="scientific">Zasmidium cellare</name>
    <name type="common">Wine cellar mold</name>
    <name type="synonym">Racodium cellare</name>
    <dbReference type="NCBI Taxonomy" id="395010"/>
    <lineage>
        <taxon>Eukaryota</taxon>
        <taxon>Fungi</taxon>
        <taxon>Dikarya</taxon>
        <taxon>Ascomycota</taxon>
        <taxon>Pezizomycotina</taxon>
        <taxon>Dothideomycetes</taxon>
        <taxon>Dothideomycetidae</taxon>
        <taxon>Mycosphaerellales</taxon>
        <taxon>Mycosphaerellaceae</taxon>
        <taxon>Zasmidium</taxon>
    </lineage>
</organism>
<accession>A0ABR0ES79</accession>
<comment type="caution">
    <text evidence="2">The sequence shown here is derived from an EMBL/GenBank/DDBJ whole genome shotgun (WGS) entry which is preliminary data.</text>
</comment>
<evidence type="ECO:0000313" key="3">
    <source>
        <dbReference type="Proteomes" id="UP001305779"/>
    </source>
</evidence>